<keyword evidence="2" id="KW-1133">Transmembrane helix</keyword>
<dbReference type="RefSeq" id="WP_066541465.1">
    <property type="nucleotide sequence ID" value="NZ_PDEA01000001.1"/>
</dbReference>
<keyword evidence="4" id="KW-1185">Reference proteome</keyword>
<keyword evidence="2" id="KW-0472">Membrane</keyword>
<sequence length="84" mass="9176">MRHTLHAHRAHDRLHFRLHARSHPQASVPPLHLRYHSQLLVAAAVIAALALFSGIWLQPAPPDPAQSTTSTSAVEADQDLAPAE</sequence>
<accession>A0A2A7UQG5</accession>
<feature type="region of interest" description="Disordered" evidence="1">
    <location>
        <begin position="61"/>
        <end position="84"/>
    </location>
</feature>
<feature type="transmembrane region" description="Helical" evidence="2">
    <location>
        <begin position="39"/>
        <end position="57"/>
    </location>
</feature>
<keyword evidence="2" id="KW-0812">Transmembrane</keyword>
<dbReference type="EMBL" id="PDEA01000001">
    <property type="protein sequence ID" value="PEH87494.1"/>
    <property type="molecule type" value="Genomic_DNA"/>
</dbReference>
<protein>
    <submittedName>
        <fullName evidence="3">Uncharacterized protein</fullName>
    </submittedName>
</protein>
<gene>
    <name evidence="3" type="ORF">CRM82_01645</name>
</gene>
<reference evidence="4" key="1">
    <citation type="submission" date="2017-09" db="EMBL/GenBank/DDBJ databases">
        <title>FDA dAtabase for Regulatory Grade micrObial Sequences (FDA-ARGOS): Supporting development and validation of Infectious Disease Dx tests.</title>
        <authorList>
            <person name="Minogue T."/>
            <person name="Wolcott M."/>
            <person name="Wasieloski L."/>
            <person name="Aguilar W."/>
            <person name="Moore D."/>
            <person name="Tallon L."/>
            <person name="Sadzewicz L."/>
            <person name="Ott S."/>
            <person name="Zhao X."/>
            <person name="Nagaraj S."/>
            <person name="Vavikolanu K."/>
            <person name="Aluvathingal J."/>
            <person name="Nadendla S."/>
            <person name="Sichtig H."/>
        </authorList>
    </citation>
    <scope>NUCLEOTIDE SEQUENCE [LARGE SCALE GENOMIC DNA]</scope>
    <source>
        <strain evidence="4">FDAARGOS_394</strain>
    </source>
</reference>
<evidence type="ECO:0000313" key="3">
    <source>
        <dbReference type="EMBL" id="PEH87494.1"/>
    </source>
</evidence>
<evidence type="ECO:0000313" key="4">
    <source>
        <dbReference type="Proteomes" id="UP000220246"/>
    </source>
</evidence>
<organism evidence="3 4">
    <name type="scientific">Comamonas terrigena</name>
    <dbReference type="NCBI Taxonomy" id="32013"/>
    <lineage>
        <taxon>Bacteria</taxon>
        <taxon>Pseudomonadati</taxon>
        <taxon>Pseudomonadota</taxon>
        <taxon>Betaproteobacteria</taxon>
        <taxon>Burkholderiales</taxon>
        <taxon>Comamonadaceae</taxon>
        <taxon>Comamonas</taxon>
    </lineage>
</organism>
<proteinExistence type="predicted"/>
<evidence type="ECO:0000256" key="2">
    <source>
        <dbReference type="SAM" id="Phobius"/>
    </source>
</evidence>
<comment type="caution">
    <text evidence="3">The sequence shown here is derived from an EMBL/GenBank/DDBJ whole genome shotgun (WGS) entry which is preliminary data.</text>
</comment>
<dbReference type="GeneID" id="80803442"/>
<dbReference type="Proteomes" id="UP000220246">
    <property type="component" value="Unassembled WGS sequence"/>
</dbReference>
<dbReference type="AlphaFoldDB" id="A0A2A7UQG5"/>
<evidence type="ECO:0000256" key="1">
    <source>
        <dbReference type="SAM" id="MobiDB-lite"/>
    </source>
</evidence>
<name>A0A2A7UQG5_COMTR</name>